<reference evidence="3 4" key="1">
    <citation type="journal article" date="2019" name="Int. J. Syst. Evol. Microbiol.">
        <title>The Global Catalogue of Microorganisms (GCM) 10K type strain sequencing project: providing services to taxonomists for standard genome sequencing and annotation.</title>
        <authorList>
            <consortium name="The Broad Institute Genomics Platform"/>
            <consortium name="The Broad Institute Genome Sequencing Center for Infectious Disease"/>
            <person name="Wu L."/>
            <person name="Ma J."/>
        </authorList>
    </citation>
    <scope>NUCLEOTIDE SEQUENCE [LARGE SCALE GENOMIC DNA]</scope>
    <source>
        <strain evidence="3 4">DSM 26526</strain>
    </source>
</reference>
<feature type="transmembrane region" description="Helical" evidence="1">
    <location>
        <begin position="881"/>
        <end position="900"/>
    </location>
</feature>
<feature type="transmembrane region" description="Helical" evidence="1">
    <location>
        <begin position="834"/>
        <end position="850"/>
    </location>
</feature>
<dbReference type="Gene3D" id="2.60.120.560">
    <property type="entry name" value="Exo-inulinase, domain 1"/>
    <property type="match status" value="1"/>
</dbReference>
<gene>
    <name evidence="3" type="ORF">ACFQI8_03420</name>
</gene>
<sequence length="901" mass="96073">MRRRSIVLFALFASMLVVSAAPASAADGDLVVGSEHTTGSDFTSGTLTNVSVSGSGESASVVLEPTVTTLLEDWDDGSLADYSGDTGSASISTVSHDGPNSLRLESSYSNVYIYNTSSAVEPGDTFSTWVRPGSEGGRHGWVVFGDPTADGSSDSARDGYQAYIDADNEIRLQRVDNGSVTQLKSATPTINADNWYRLKVDWGADGTIVMSVYDDTGTLIDTISETDTTFQSSSFVGYGIYNGYANYDTLQISNEYTGGSYLSATHGVSDPPEGRVDLTLDNATADVTWQANTAGTWTNVSSATFSTGGTKTADLSSTSADQWRVRVDFETTGADPTAELGRDAVYFPVSTPTLDATSASPTGGEVVHNSQPTLSIDVSDDDLSTAQGDQLTLTWRVNGTVVDTTTRSTNGAASIIAPSLSDGNHTWSVTVDDSYGETVTSTSFSFEVDHFEPTITNLEPPDDTSLSTRDITLSANLTDSDFAYEGDELTAEFIVDGNVVGSEVLTSNGTASTMFSMDGGSASWSVRVSDTYGNTVISDNRTIRSPSTLTIRNVSTGEPITGSAQVTAKLYSGELIFTKNTSDGTIDLTGVPVERGYIIEVTVDGYVTRTVAIESVFEQGDVYLLPETADAVYQEMTLNDQTGDFEASSTVLYIERPIERNGTIEWRVVTGDYFGADSVFKTTLEKDQRYRLVIENDDGDRRELGAYIAAVNGTAPLDVGTIQWQAPKGDSYQWDAVVDDEMSALRVMFSDPEDETTDFDIVVHERGNASNVLFESSATNLSSFQRTEPLSQSELEQDWAVNITLERNSQTITIDEPISSAASIRTTVPIDTRWATLAGLVLLVALAAAFPSTLSRVGAVAVVSVATGITWLGWVDIPMSVIGLSGAVALLGLAASFNSYS</sequence>
<proteinExistence type="predicted"/>
<keyword evidence="1" id="KW-0812">Transmembrane</keyword>
<feature type="transmembrane region" description="Helical" evidence="1">
    <location>
        <begin position="857"/>
        <end position="875"/>
    </location>
</feature>
<keyword evidence="1" id="KW-0472">Membrane</keyword>
<evidence type="ECO:0000259" key="2">
    <source>
        <dbReference type="Pfam" id="PF19077"/>
    </source>
</evidence>
<organism evidence="3 4">
    <name type="scientific">Haloferax chudinovii</name>
    <dbReference type="NCBI Taxonomy" id="1109010"/>
    <lineage>
        <taxon>Archaea</taxon>
        <taxon>Methanobacteriati</taxon>
        <taxon>Methanobacteriota</taxon>
        <taxon>Stenosarchaea group</taxon>
        <taxon>Halobacteria</taxon>
        <taxon>Halobacteriales</taxon>
        <taxon>Haloferacaceae</taxon>
        <taxon>Haloferax</taxon>
    </lineage>
</organism>
<accession>A0ABD5XEX9</accession>
<feature type="domain" description="Bacterial Ig-like" evidence="2">
    <location>
        <begin position="353"/>
        <end position="449"/>
    </location>
</feature>
<dbReference type="EMBL" id="JBHTAB010000001">
    <property type="protein sequence ID" value="MFC7128444.1"/>
    <property type="molecule type" value="Genomic_DNA"/>
</dbReference>
<dbReference type="Gene3D" id="2.60.40.10">
    <property type="entry name" value="Immunoglobulins"/>
    <property type="match status" value="1"/>
</dbReference>
<comment type="caution">
    <text evidence="3">The sequence shown here is derived from an EMBL/GenBank/DDBJ whole genome shotgun (WGS) entry which is preliminary data.</text>
</comment>
<protein>
    <submittedName>
        <fullName evidence="3">Ig-like domain-containing protein</fullName>
    </submittedName>
</protein>
<dbReference type="InterPro" id="IPR044016">
    <property type="entry name" value="Big_13"/>
</dbReference>
<dbReference type="Pfam" id="PF19077">
    <property type="entry name" value="Big_13"/>
    <property type="match status" value="1"/>
</dbReference>
<name>A0ABD5XEX9_9EURY</name>
<evidence type="ECO:0000256" key="1">
    <source>
        <dbReference type="SAM" id="Phobius"/>
    </source>
</evidence>
<keyword evidence="4" id="KW-1185">Reference proteome</keyword>
<dbReference type="AlphaFoldDB" id="A0ABD5XEX9"/>
<evidence type="ECO:0000313" key="4">
    <source>
        <dbReference type="Proteomes" id="UP001596460"/>
    </source>
</evidence>
<keyword evidence="1" id="KW-1133">Transmembrane helix</keyword>
<evidence type="ECO:0000313" key="3">
    <source>
        <dbReference type="EMBL" id="MFC7128444.1"/>
    </source>
</evidence>
<dbReference type="InterPro" id="IPR013783">
    <property type="entry name" value="Ig-like_fold"/>
</dbReference>
<dbReference type="Proteomes" id="UP001596460">
    <property type="component" value="Unassembled WGS sequence"/>
</dbReference>
<dbReference type="RefSeq" id="WP_390242807.1">
    <property type="nucleotide sequence ID" value="NZ_JBHTAB010000001.1"/>
</dbReference>